<protein>
    <recommendedName>
        <fullName evidence="4">aminodeoxychorismate synthase</fullName>
        <ecNumber evidence="4">2.6.1.85</ecNumber>
    </recommendedName>
    <alternativeName>
        <fullName evidence="8">Para-aminobenzoate synthase</fullName>
    </alternativeName>
    <alternativeName>
        <fullName evidence="9">p-aminobenzoic acid synthase</fullName>
    </alternativeName>
</protein>
<gene>
    <name evidence="13" type="primary">ABZ1</name>
    <name evidence="13" type="ORF">LPJ61_002270</name>
</gene>
<evidence type="ECO:0000256" key="4">
    <source>
        <dbReference type="ARBA" id="ARBA00013139"/>
    </source>
</evidence>
<dbReference type="SUPFAM" id="SSF52317">
    <property type="entry name" value="Class I glutamine amidotransferase-like"/>
    <property type="match status" value="1"/>
</dbReference>
<dbReference type="Pfam" id="PF04715">
    <property type="entry name" value="Anth_synt_I_N"/>
    <property type="match status" value="1"/>
</dbReference>
<dbReference type="Gene3D" id="3.60.120.10">
    <property type="entry name" value="Anthranilate synthase"/>
    <property type="match status" value="2"/>
</dbReference>
<keyword evidence="13" id="KW-0032">Aminotransferase</keyword>
<keyword evidence="5 13" id="KW-0808">Transferase</keyword>
<dbReference type="InterPro" id="IPR019999">
    <property type="entry name" value="Anth_synth_I-like"/>
</dbReference>
<dbReference type="Pfam" id="PF00425">
    <property type="entry name" value="Chorismate_bind"/>
    <property type="match status" value="2"/>
</dbReference>
<comment type="caution">
    <text evidence="13">The sequence shown here is derived from an EMBL/GenBank/DDBJ whole genome shotgun (WGS) entry which is preliminary data.</text>
</comment>
<evidence type="ECO:0000256" key="1">
    <source>
        <dbReference type="ARBA" id="ARBA00001000"/>
    </source>
</evidence>
<name>A0A9W8CYT9_9FUNG</name>
<dbReference type="PANTHER" id="PTHR11236">
    <property type="entry name" value="AMINOBENZOATE/ANTHRANILATE SYNTHASE"/>
    <property type="match status" value="1"/>
</dbReference>
<comment type="catalytic activity">
    <reaction evidence="1">
        <text>chorismate + L-glutamine = 4-amino-4-deoxychorismate + L-glutamate</text>
        <dbReference type="Rhea" id="RHEA:11672"/>
        <dbReference type="ChEBI" id="CHEBI:29748"/>
        <dbReference type="ChEBI" id="CHEBI:29985"/>
        <dbReference type="ChEBI" id="CHEBI:58359"/>
        <dbReference type="ChEBI" id="CHEBI:58406"/>
        <dbReference type="EC" id="2.6.1.85"/>
    </reaction>
</comment>
<evidence type="ECO:0000256" key="7">
    <source>
        <dbReference type="ARBA" id="ARBA00022962"/>
    </source>
</evidence>
<dbReference type="PRINTS" id="PR00096">
    <property type="entry name" value="GATASE"/>
</dbReference>
<dbReference type="GO" id="GO:0005737">
    <property type="term" value="C:cytoplasm"/>
    <property type="evidence" value="ECO:0007669"/>
    <property type="project" value="TreeGrafter"/>
</dbReference>
<dbReference type="GO" id="GO:0000162">
    <property type="term" value="P:L-tryptophan biosynthetic process"/>
    <property type="evidence" value="ECO:0007669"/>
    <property type="project" value="TreeGrafter"/>
</dbReference>
<dbReference type="GO" id="GO:0008153">
    <property type="term" value="P:4-aminobenzoate biosynthetic process"/>
    <property type="evidence" value="ECO:0007669"/>
    <property type="project" value="TreeGrafter"/>
</dbReference>
<keyword evidence="6" id="KW-0289">Folate biosynthesis</keyword>
<accession>A0A9W8CYT9</accession>
<dbReference type="PROSITE" id="PS51273">
    <property type="entry name" value="GATASE_TYPE_1"/>
    <property type="match status" value="1"/>
</dbReference>
<keyword evidence="14" id="KW-1185">Reference proteome</keyword>
<sequence>MPASSRSSSAVADGRELPRTLLVDNYDSYTFNLLQLLTQKAKQHYGIEDADNDFVRQKLMVIRNDQYPWHVVRDRILPHVDCIVISPGPGSPDRQADFGVCTELIRNAEQAKPVLGVCLGHQGIALAFGARIRRCATPVHGQLCPIEILSDDTGRPGLFDGIESGFRAVRYHSLTVSDDGFPHHELQVLARAAGSIHAFSEHCGRFQVPTNEIMALKHRDRPLYGVQFHPESICSEYGARIIDNFVAITHDYARRSDFVAHNSGYASRIPPEIAAMSLLALDDRTWHCDPSSPPPLSQSSLPGGCGRFALVAESVDLAIPGGMDAAELGDQLQALLYGNDAMPLWLDSAKSDTPGGAVSIMASGCGTATVRYQLSGRQVSVVAFGADDGGCGPESIYSARLPDRDALGNPVSFWTWMQDVYDQTLISPSDAQSLRFQCGWIGYFAYEMKNECVGMATNCEAFGSHAGVQQEPGQRMPDAQLTFVDRCVVLELGREPPRATVLALAAHGECRRAAPAHSWLASLGFGSRSLAATWVREQSCKIRAWLAGPRPAGTHVSAHPLGESSEQMLRLRPVLSRDEYLDAIGRAKQQILQGESYEICLTNQFRATLSDSQAIKTSTQMRRHYINMRRRNPAPYGALLWYSDIAAGIASCSPERFLSIEQCGPDDRRVEMKPIKGTTRRRPRPAIGPCSEHTHGDHSAVCAECLRQWEIDDSRRASELEMDVKERAENLMIVDLVRHDLNSVSNGNPESIPRGVYSGAIGYLSAHGAADFSVVIRTAVVDHCGTRVSVGAGGALTTLSDPKAEWAEVETKLYTIAPSLSPTLPV</sequence>
<dbReference type="InterPro" id="IPR006221">
    <property type="entry name" value="TrpG/PapA_dom"/>
</dbReference>
<evidence type="ECO:0000313" key="14">
    <source>
        <dbReference type="Proteomes" id="UP001143981"/>
    </source>
</evidence>
<dbReference type="Proteomes" id="UP001143981">
    <property type="component" value="Unassembled WGS sequence"/>
</dbReference>
<dbReference type="InterPro" id="IPR029062">
    <property type="entry name" value="Class_I_gatase-like"/>
</dbReference>
<dbReference type="InterPro" id="IPR006805">
    <property type="entry name" value="Anth_synth_I_N"/>
</dbReference>
<evidence type="ECO:0000256" key="5">
    <source>
        <dbReference type="ARBA" id="ARBA00022679"/>
    </source>
</evidence>
<evidence type="ECO:0000256" key="9">
    <source>
        <dbReference type="ARBA" id="ARBA00031904"/>
    </source>
</evidence>
<feature type="domain" description="Chorismate-utilising enzyme C-terminal" evidence="11">
    <location>
        <begin position="577"/>
        <end position="745"/>
    </location>
</feature>
<dbReference type="EC" id="2.6.1.85" evidence="4"/>
<reference evidence="13" key="1">
    <citation type="submission" date="2022-07" db="EMBL/GenBank/DDBJ databases">
        <title>Phylogenomic reconstructions and comparative analyses of Kickxellomycotina fungi.</title>
        <authorList>
            <person name="Reynolds N.K."/>
            <person name="Stajich J.E."/>
            <person name="Barry K."/>
            <person name="Grigoriev I.V."/>
            <person name="Crous P."/>
            <person name="Smith M.E."/>
        </authorList>
    </citation>
    <scope>NUCLEOTIDE SEQUENCE</scope>
    <source>
        <strain evidence="13">BCRC 34381</strain>
    </source>
</reference>
<evidence type="ECO:0000256" key="2">
    <source>
        <dbReference type="ARBA" id="ARBA00005009"/>
    </source>
</evidence>
<dbReference type="Gene3D" id="3.40.50.880">
    <property type="match status" value="1"/>
</dbReference>
<dbReference type="InterPro" id="IPR015890">
    <property type="entry name" value="Chorismate_C"/>
</dbReference>
<dbReference type="EMBL" id="JANBOI010000271">
    <property type="protein sequence ID" value="KAJ1731964.1"/>
    <property type="molecule type" value="Genomic_DNA"/>
</dbReference>
<evidence type="ECO:0000256" key="6">
    <source>
        <dbReference type="ARBA" id="ARBA00022909"/>
    </source>
</evidence>
<dbReference type="GO" id="GO:0046656">
    <property type="term" value="P:folic acid biosynthetic process"/>
    <property type="evidence" value="ECO:0007669"/>
    <property type="project" value="UniProtKB-KW"/>
</dbReference>
<organism evidence="13 14">
    <name type="scientific">Coemansia biformis</name>
    <dbReference type="NCBI Taxonomy" id="1286918"/>
    <lineage>
        <taxon>Eukaryota</taxon>
        <taxon>Fungi</taxon>
        <taxon>Fungi incertae sedis</taxon>
        <taxon>Zoopagomycota</taxon>
        <taxon>Kickxellomycotina</taxon>
        <taxon>Kickxellomycetes</taxon>
        <taxon>Kickxellales</taxon>
        <taxon>Kickxellaceae</taxon>
        <taxon>Coemansia</taxon>
    </lineage>
</organism>
<dbReference type="PRINTS" id="PR00099">
    <property type="entry name" value="CPSGATASE"/>
</dbReference>
<dbReference type="SUPFAM" id="SSF56322">
    <property type="entry name" value="ADC synthase"/>
    <property type="match status" value="1"/>
</dbReference>
<evidence type="ECO:0000256" key="3">
    <source>
        <dbReference type="ARBA" id="ARBA00005970"/>
    </source>
</evidence>
<dbReference type="NCBIfam" id="TIGR00566">
    <property type="entry name" value="trpG_papA"/>
    <property type="match status" value="1"/>
</dbReference>
<dbReference type="CDD" id="cd01743">
    <property type="entry name" value="GATase1_Anthranilate_Synthase"/>
    <property type="match status" value="1"/>
</dbReference>
<evidence type="ECO:0000259" key="11">
    <source>
        <dbReference type="Pfam" id="PF00425"/>
    </source>
</evidence>
<evidence type="ECO:0000259" key="12">
    <source>
        <dbReference type="Pfam" id="PF04715"/>
    </source>
</evidence>
<dbReference type="PANTHER" id="PTHR11236:SF18">
    <property type="entry name" value="AMINODEOXYCHORISMATE SYNTHASE"/>
    <property type="match status" value="1"/>
</dbReference>
<comment type="pathway">
    <text evidence="2">Cofactor biosynthesis; tetrahydrofolate biosynthesis; 4-aminobenzoate from chorismate: step 1/2.</text>
</comment>
<comment type="similarity">
    <text evidence="3">In the C-terminal section; belongs to the anthranilate synthase component I family.</text>
</comment>
<evidence type="ECO:0000259" key="10">
    <source>
        <dbReference type="Pfam" id="PF00117"/>
    </source>
</evidence>
<feature type="domain" description="Glutamine amidotransferase" evidence="10">
    <location>
        <begin position="21"/>
        <end position="246"/>
    </location>
</feature>
<feature type="domain" description="Anthranilate synthase component I N-terminal" evidence="12">
    <location>
        <begin position="342"/>
        <end position="490"/>
    </location>
</feature>
<dbReference type="AlphaFoldDB" id="A0A9W8CYT9"/>
<proteinExistence type="inferred from homology"/>
<evidence type="ECO:0000256" key="8">
    <source>
        <dbReference type="ARBA" id="ARBA00031329"/>
    </source>
</evidence>
<dbReference type="Pfam" id="PF00117">
    <property type="entry name" value="GATase"/>
    <property type="match status" value="1"/>
</dbReference>
<keyword evidence="7" id="KW-0315">Glutamine amidotransferase</keyword>
<dbReference type="InterPro" id="IPR017926">
    <property type="entry name" value="GATASE"/>
</dbReference>
<dbReference type="OrthoDB" id="64220at2759"/>
<feature type="domain" description="Chorismate-utilising enzyme C-terminal" evidence="11">
    <location>
        <begin position="750"/>
        <end position="812"/>
    </location>
</feature>
<evidence type="ECO:0000313" key="13">
    <source>
        <dbReference type="EMBL" id="KAJ1731964.1"/>
    </source>
</evidence>
<dbReference type="GO" id="GO:0046820">
    <property type="term" value="F:4-amino-4-deoxychorismate synthase activity"/>
    <property type="evidence" value="ECO:0007669"/>
    <property type="project" value="UniProtKB-EC"/>
</dbReference>
<dbReference type="InterPro" id="IPR005801">
    <property type="entry name" value="ADC_synthase"/>
</dbReference>